<protein>
    <submittedName>
        <fullName evidence="3">Uncharacterized protein</fullName>
    </submittedName>
</protein>
<organism evidence="3 4">
    <name type="scientific">Musa balbisiana</name>
    <name type="common">Banana</name>
    <dbReference type="NCBI Taxonomy" id="52838"/>
    <lineage>
        <taxon>Eukaryota</taxon>
        <taxon>Viridiplantae</taxon>
        <taxon>Streptophyta</taxon>
        <taxon>Embryophyta</taxon>
        <taxon>Tracheophyta</taxon>
        <taxon>Spermatophyta</taxon>
        <taxon>Magnoliopsida</taxon>
        <taxon>Liliopsida</taxon>
        <taxon>Zingiberales</taxon>
        <taxon>Musaceae</taxon>
        <taxon>Musa</taxon>
    </lineage>
</organism>
<feature type="coiled-coil region" evidence="1">
    <location>
        <begin position="235"/>
        <end position="304"/>
    </location>
</feature>
<dbReference type="Proteomes" id="UP000317650">
    <property type="component" value="Chromosome 1"/>
</dbReference>
<reference evidence="3 4" key="1">
    <citation type="journal article" date="2019" name="Nat. Plants">
        <title>Genome sequencing of Musa balbisiana reveals subgenome evolution and function divergence in polyploid bananas.</title>
        <authorList>
            <person name="Yao X."/>
        </authorList>
    </citation>
    <scope>NUCLEOTIDE SEQUENCE [LARGE SCALE GENOMIC DNA]</scope>
    <source>
        <strain evidence="4">cv. DH-PKW</strain>
        <tissue evidence="3">Leaves</tissue>
    </source>
</reference>
<name>A0A4S8JND8_MUSBA</name>
<evidence type="ECO:0000313" key="4">
    <source>
        <dbReference type="Proteomes" id="UP000317650"/>
    </source>
</evidence>
<sequence>MTEQWLIEAGLSPTPRETVNLKSVRGGRGSSASSLRPPTEPKSGTVDASVEVEAGRPRKKAKASAVQSGETDAGPAGKGGRSLDWGEAGASREGAGKALWEPSICDLCRLPTGKKDEPFQARATGELLEGQASDPLVARWGGLSQGDRVWTDGDVAAWFVRGGLHPKIARDLYTLPSEVLLGRSAKLLLWGHHYAVALMDRVRDVGCIVGILSDCNAKLRKQIEEVHAGATPEAVAAAEQRASDLEAETTRLKYEVKAAEEQNKELQMYLKSTRAEVRLANKEVVALTQKLEESRAEARGASEALVAEVQ</sequence>
<keyword evidence="4" id="KW-1185">Reference proteome</keyword>
<evidence type="ECO:0000256" key="1">
    <source>
        <dbReference type="SAM" id="Coils"/>
    </source>
</evidence>
<gene>
    <name evidence="3" type="ORF">C4D60_Mb01t18990</name>
</gene>
<feature type="region of interest" description="Disordered" evidence="2">
    <location>
        <begin position="1"/>
        <end position="88"/>
    </location>
</feature>
<accession>A0A4S8JND8</accession>
<dbReference type="AlphaFoldDB" id="A0A4S8JND8"/>
<evidence type="ECO:0000313" key="3">
    <source>
        <dbReference type="EMBL" id="THU63738.1"/>
    </source>
</evidence>
<proteinExistence type="predicted"/>
<dbReference type="EMBL" id="PYDT01000004">
    <property type="protein sequence ID" value="THU63738.1"/>
    <property type="molecule type" value="Genomic_DNA"/>
</dbReference>
<keyword evidence="1" id="KW-0175">Coiled coil</keyword>
<comment type="caution">
    <text evidence="3">The sequence shown here is derived from an EMBL/GenBank/DDBJ whole genome shotgun (WGS) entry which is preliminary data.</text>
</comment>
<evidence type="ECO:0000256" key="2">
    <source>
        <dbReference type="SAM" id="MobiDB-lite"/>
    </source>
</evidence>